<dbReference type="InterPro" id="IPR005821">
    <property type="entry name" value="Ion_trans_dom"/>
</dbReference>
<evidence type="ECO:0000256" key="2">
    <source>
        <dbReference type="ARBA" id="ARBA00022692"/>
    </source>
</evidence>
<feature type="transmembrane region" description="Helical" evidence="5">
    <location>
        <begin position="190"/>
        <end position="213"/>
    </location>
</feature>
<dbReference type="EMBL" id="JABBYC010000015">
    <property type="protein sequence ID" value="MBL0886711.1"/>
    <property type="molecule type" value="Genomic_DNA"/>
</dbReference>
<dbReference type="Pfam" id="PF00520">
    <property type="entry name" value="Ion_trans"/>
    <property type="match status" value="1"/>
</dbReference>
<feature type="transmembrane region" description="Helical" evidence="5">
    <location>
        <begin position="151"/>
        <end position="170"/>
    </location>
</feature>
<name>A0ABS1LKH3_9MICO</name>
<comment type="caution">
    <text evidence="7">The sequence shown here is derived from an EMBL/GenBank/DDBJ whole genome shotgun (WGS) entry which is preliminary data.</text>
</comment>
<proteinExistence type="predicted"/>
<protein>
    <submittedName>
        <fullName evidence="7">Ion transporter</fullName>
    </submittedName>
</protein>
<evidence type="ECO:0000313" key="7">
    <source>
        <dbReference type="EMBL" id="MBL0886711.1"/>
    </source>
</evidence>
<evidence type="ECO:0000256" key="3">
    <source>
        <dbReference type="ARBA" id="ARBA00022989"/>
    </source>
</evidence>
<organism evidence="7 8">
    <name type="scientific">Myceligenerans indicum</name>
    <dbReference type="NCBI Taxonomy" id="2593663"/>
    <lineage>
        <taxon>Bacteria</taxon>
        <taxon>Bacillati</taxon>
        <taxon>Actinomycetota</taxon>
        <taxon>Actinomycetes</taxon>
        <taxon>Micrococcales</taxon>
        <taxon>Promicromonosporaceae</taxon>
        <taxon>Myceligenerans</taxon>
    </lineage>
</organism>
<sequence length="270" mass="29389">MRDLVEATWFSRAVLMVIVANALVLGVETSIADPTVDLWLRRVDTVMLWIFVVELCLRIFAHGRKFFTDPWSIFDLLVVGIALVPASVDSLSALRALRILRALRVVNAVPSMKRVVNGLVAAVPGMGSVGALLMLVLYVSAVIATKLFRDIAPGYFGNLGTTLFSLFQVMTGEAWPDIADAVMAEMPGAWIFFVLFILIVSFAVLNLFIAVIVSGMESLEEELVEHDKEDDASNAALLTEIRAIRTELATLRAERDGVPSHLDTSAGGAN</sequence>
<reference evidence="7 8" key="1">
    <citation type="journal article" date="2021" name="Arch. Microbiol.">
        <title>Myceligenerans indicum sp. nov., an actinobacterium isolated from mangrove sediment of Sundarbans, India.</title>
        <authorList>
            <person name="Asha K."/>
            <person name="Bhadury P."/>
        </authorList>
    </citation>
    <scope>NUCLEOTIDE SEQUENCE [LARGE SCALE GENOMIC DNA]</scope>
    <source>
        <strain evidence="7 8">I2</strain>
    </source>
</reference>
<gene>
    <name evidence="7" type="ORF">HGK34_10575</name>
</gene>
<dbReference type="Gene3D" id="1.10.287.70">
    <property type="match status" value="1"/>
</dbReference>
<evidence type="ECO:0000259" key="6">
    <source>
        <dbReference type="Pfam" id="PF00520"/>
    </source>
</evidence>
<feature type="domain" description="Ion transport" evidence="6">
    <location>
        <begin position="8"/>
        <end position="221"/>
    </location>
</feature>
<dbReference type="Proteomes" id="UP000675409">
    <property type="component" value="Unassembled WGS sequence"/>
</dbReference>
<accession>A0ABS1LKH3</accession>
<dbReference type="InterPro" id="IPR043203">
    <property type="entry name" value="VGCC_Ca_Na"/>
</dbReference>
<dbReference type="SUPFAM" id="SSF81324">
    <property type="entry name" value="Voltage-gated potassium channels"/>
    <property type="match status" value="1"/>
</dbReference>
<keyword evidence="3 5" id="KW-1133">Transmembrane helix</keyword>
<evidence type="ECO:0000256" key="1">
    <source>
        <dbReference type="ARBA" id="ARBA00004141"/>
    </source>
</evidence>
<dbReference type="Gene3D" id="1.20.120.350">
    <property type="entry name" value="Voltage-gated potassium channels. Chain C"/>
    <property type="match status" value="1"/>
</dbReference>
<dbReference type="InterPro" id="IPR027359">
    <property type="entry name" value="Volt_channel_dom_sf"/>
</dbReference>
<feature type="transmembrane region" description="Helical" evidence="5">
    <location>
        <begin position="115"/>
        <end position="139"/>
    </location>
</feature>
<feature type="transmembrane region" description="Helical" evidence="5">
    <location>
        <begin position="73"/>
        <end position="95"/>
    </location>
</feature>
<keyword evidence="8" id="KW-1185">Reference proteome</keyword>
<feature type="transmembrane region" description="Helical" evidence="5">
    <location>
        <begin position="39"/>
        <end position="61"/>
    </location>
</feature>
<keyword evidence="4 5" id="KW-0472">Membrane</keyword>
<evidence type="ECO:0000256" key="5">
    <source>
        <dbReference type="SAM" id="Phobius"/>
    </source>
</evidence>
<dbReference type="PANTHER" id="PTHR10037:SF62">
    <property type="entry name" value="SODIUM CHANNEL PROTEIN 60E"/>
    <property type="match status" value="1"/>
</dbReference>
<dbReference type="RefSeq" id="WP_307815896.1">
    <property type="nucleotide sequence ID" value="NZ_JABBYC010000015.1"/>
</dbReference>
<keyword evidence="2 5" id="KW-0812">Transmembrane</keyword>
<evidence type="ECO:0000256" key="4">
    <source>
        <dbReference type="ARBA" id="ARBA00023136"/>
    </source>
</evidence>
<comment type="subcellular location">
    <subcellularLocation>
        <location evidence="1">Membrane</location>
        <topology evidence="1">Multi-pass membrane protein</topology>
    </subcellularLocation>
</comment>
<feature type="transmembrane region" description="Helical" evidence="5">
    <location>
        <begin position="9"/>
        <end position="27"/>
    </location>
</feature>
<dbReference type="PANTHER" id="PTHR10037">
    <property type="entry name" value="VOLTAGE-GATED CATION CHANNEL CALCIUM AND SODIUM"/>
    <property type="match status" value="1"/>
</dbReference>
<evidence type="ECO:0000313" key="8">
    <source>
        <dbReference type="Proteomes" id="UP000675409"/>
    </source>
</evidence>